<dbReference type="EMBL" id="MBFU01001278">
    <property type="protein sequence ID" value="PVZ96461.1"/>
    <property type="molecule type" value="Genomic_DNA"/>
</dbReference>
<name>A0A2U1IUH6_SMIAN</name>
<reference evidence="1 2" key="1">
    <citation type="journal article" date="2018" name="MBio">
        <title>Comparative Genomics Reveals the Core Gene Toolbox for the Fungus-Insect Symbiosis.</title>
        <authorList>
            <person name="Wang Y."/>
            <person name="Stata M."/>
            <person name="Wang W."/>
            <person name="Stajich J.E."/>
            <person name="White M.M."/>
            <person name="Moncalvo J.M."/>
        </authorList>
    </citation>
    <scope>NUCLEOTIDE SEQUENCE [LARGE SCALE GENOMIC DNA]</scope>
    <source>
        <strain evidence="1 2">AUS-126-30</strain>
    </source>
</reference>
<comment type="caution">
    <text evidence="1">The sequence shown here is derived from an EMBL/GenBank/DDBJ whole genome shotgun (WGS) entry which is preliminary data.</text>
</comment>
<keyword evidence="2" id="KW-1185">Reference proteome</keyword>
<dbReference type="InterPro" id="IPR050471">
    <property type="entry name" value="AB_hydrolase"/>
</dbReference>
<evidence type="ECO:0000313" key="2">
    <source>
        <dbReference type="Proteomes" id="UP000245591"/>
    </source>
</evidence>
<dbReference type="PANTHER" id="PTHR43433">
    <property type="entry name" value="HYDROLASE, ALPHA/BETA FOLD FAMILY PROTEIN"/>
    <property type="match status" value="1"/>
</dbReference>
<accession>A0A2U1IUH6</accession>
<dbReference type="AlphaFoldDB" id="A0A2U1IUH6"/>
<dbReference type="PANTHER" id="PTHR43433:SF5">
    <property type="entry name" value="AB HYDROLASE-1 DOMAIN-CONTAINING PROTEIN"/>
    <property type="match status" value="1"/>
</dbReference>
<protein>
    <recommendedName>
        <fullName evidence="3">AB hydrolase-1 domain-containing protein</fullName>
    </recommendedName>
</protein>
<gene>
    <name evidence="1" type="ORF">BB558_007643</name>
</gene>
<dbReference type="Gene3D" id="3.40.50.1820">
    <property type="entry name" value="alpha/beta hydrolase"/>
    <property type="match status" value="2"/>
</dbReference>
<sequence>MQSEGSLNINEKLLEKRGFVEVGLARKNPCKIYYEVYGKGHKKVVFLNGMGADRQMWELLAGYFGALRDFQVVIFDHRGTGYSEDCSILGIITSEMANDTVELLDHLGWDSGINVVGTKSKPAHDCPYETNREFAIAVRIYHFTSLRRSKNTKLHGISTVLGQSLAVFRHHVSQENLVKLGELFKELPETSERNGTDVNEEDREKKIRKRVWIVVGTEDNFIPESDSFYLHKHIGPEASHLEVFEDTGHAVHSQHFFEFSKKIHNFFNTYEL</sequence>
<evidence type="ECO:0008006" key="3">
    <source>
        <dbReference type="Google" id="ProtNLM"/>
    </source>
</evidence>
<proteinExistence type="predicted"/>
<dbReference type="InterPro" id="IPR029058">
    <property type="entry name" value="AB_hydrolase_fold"/>
</dbReference>
<evidence type="ECO:0000313" key="1">
    <source>
        <dbReference type="EMBL" id="PVZ96461.1"/>
    </source>
</evidence>
<dbReference type="SUPFAM" id="SSF53474">
    <property type="entry name" value="alpha/beta-Hydrolases"/>
    <property type="match status" value="1"/>
</dbReference>
<dbReference type="Proteomes" id="UP000245591">
    <property type="component" value="Unassembled WGS sequence"/>
</dbReference>
<organism evidence="1 2">
    <name type="scientific">Smittium angustum</name>
    <dbReference type="NCBI Taxonomy" id="133377"/>
    <lineage>
        <taxon>Eukaryota</taxon>
        <taxon>Fungi</taxon>
        <taxon>Fungi incertae sedis</taxon>
        <taxon>Zoopagomycota</taxon>
        <taxon>Kickxellomycotina</taxon>
        <taxon>Harpellomycetes</taxon>
        <taxon>Harpellales</taxon>
        <taxon>Legeriomycetaceae</taxon>
        <taxon>Smittium</taxon>
    </lineage>
</organism>